<evidence type="ECO:0000256" key="2">
    <source>
        <dbReference type="ARBA" id="ARBA00022723"/>
    </source>
</evidence>
<name>A0A517TTW5_9BACT</name>
<evidence type="ECO:0000259" key="7">
    <source>
        <dbReference type="PROSITE" id="PS51296"/>
    </source>
</evidence>
<feature type="domain" description="Rieske" evidence="7">
    <location>
        <begin position="82"/>
        <end position="174"/>
    </location>
</feature>
<dbReference type="Gene3D" id="2.102.10.10">
    <property type="entry name" value="Rieske [2Fe-2S] iron-sulphur domain"/>
    <property type="match status" value="1"/>
</dbReference>
<dbReference type="EC" id="1.20.9.1" evidence="8"/>
<dbReference type="InterPro" id="IPR036922">
    <property type="entry name" value="Rieske_2Fe-2S_sf"/>
</dbReference>
<evidence type="ECO:0000256" key="3">
    <source>
        <dbReference type="ARBA" id="ARBA00023004"/>
    </source>
</evidence>
<dbReference type="InterPro" id="IPR017941">
    <property type="entry name" value="Rieske_2Fe-2S"/>
</dbReference>
<dbReference type="KEGG" id="llh:I41_09490"/>
<dbReference type="GO" id="GO:0050611">
    <property type="term" value="F:arsenate reductase (azurin) activity"/>
    <property type="evidence" value="ECO:0007669"/>
    <property type="project" value="UniProtKB-EC"/>
</dbReference>
<dbReference type="SUPFAM" id="SSF50022">
    <property type="entry name" value="ISP domain"/>
    <property type="match status" value="1"/>
</dbReference>
<proteinExistence type="predicted"/>
<dbReference type="RefSeq" id="WP_145431326.1">
    <property type="nucleotide sequence ID" value="NZ_CP036339.1"/>
</dbReference>
<keyword evidence="8" id="KW-0560">Oxidoreductase</keyword>
<accession>A0A517TTW5</accession>
<keyword evidence="4" id="KW-0411">Iron-sulfur</keyword>
<dbReference type="EMBL" id="CP036339">
    <property type="protein sequence ID" value="QDT71789.1"/>
    <property type="molecule type" value="Genomic_DNA"/>
</dbReference>
<dbReference type="AlphaFoldDB" id="A0A517TTW5"/>
<dbReference type="Pfam" id="PF00355">
    <property type="entry name" value="Rieske"/>
    <property type="match status" value="1"/>
</dbReference>
<evidence type="ECO:0000313" key="9">
    <source>
        <dbReference type="Proteomes" id="UP000317909"/>
    </source>
</evidence>
<evidence type="ECO:0000256" key="6">
    <source>
        <dbReference type="SAM" id="MobiDB-lite"/>
    </source>
</evidence>
<evidence type="ECO:0000256" key="5">
    <source>
        <dbReference type="ARBA" id="ARBA00023157"/>
    </source>
</evidence>
<dbReference type="Proteomes" id="UP000317909">
    <property type="component" value="Chromosome"/>
</dbReference>
<dbReference type="InterPro" id="IPR014349">
    <property type="entry name" value="Rieske_Fe-S_prot"/>
</dbReference>
<dbReference type="GO" id="GO:0046872">
    <property type="term" value="F:metal ion binding"/>
    <property type="evidence" value="ECO:0007669"/>
    <property type="project" value="UniProtKB-KW"/>
</dbReference>
<evidence type="ECO:0000256" key="4">
    <source>
        <dbReference type="ARBA" id="ARBA00023014"/>
    </source>
</evidence>
<protein>
    <submittedName>
        <fullName evidence="8">Arsenite oxidase subunit AioB</fullName>
        <ecNumber evidence="8">1.20.9.1</ecNumber>
    </submittedName>
</protein>
<keyword evidence="5" id="KW-1015">Disulfide bond</keyword>
<keyword evidence="1" id="KW-0001">2Fe-2S</keyword>
<keyword evidence="9" id="KW-1185">Reference proteome</keyword>
<dbReference type="PROSITE" id="PS51296">
    <property type="entry name" value="RIESKE"/>
    <property type="match status" value="1"/>
</dbReference>
<evidence type="ECO:0000256" key="1">
    <source>
        <dbReference type="ARBA" id="ARBA00022714"/>
    </source>
</evidence>
<dbReference type="PANTHER" id="PTHR10134">
    <property type="entry name" value="CYTOCHROME B-C1 COMPLEX SUBUNIT RIESKE, MITOCHONDRIAL"/>
    <property type="match status" value="1"/>
</dbReference>
<reference evidence="8 9" key="1">
    <citation type="submission" date="2019-02" db="EMBL/GenBank/DDBJ databases">
        <title>Deep-cultivation of Planctomycetes and their phenomic and genomic characterization uncovers novel biology.</title>
        <authorList>
            <person name="Wiegand S."/>
            <person name="Jogler M."/>
            <person name="Boedeker C."/>
            <person name="Pinto D."/>
            <person name="Vollmers J."/>
            <person name="Rivas-Marin E."/>
            <person name="Kohn T."/>
            <person name="Peeters S.H."/>
            <person name="Heuer A."/>
            <person name="Rast P."/>
            <person name="Oberbeckmann S."/>
            <person name="Bunk B."/>
            <person name="Jeske O."/>
            <person name="Meyerdierks A."/>
            <person name="Storesund J.E."/>
            <person name="Kallscheuer N."/>
            <person name="Luecker S."/>
            <person name="Lage O.M."/>
            <person name="Pohl T."/>
            <person name="Merkel B.J."/>
            <person name="Hornburger P."/>
            <person name="Mueller R.-W."/>
            <person name="Bruemmer F."/>
            <person name="Labrenz M."/>
            <person name="Spormann A.M."/>
            <person name="Op den Camp H."/>
            <person name="Overmann J."/>
            <person name="Amann R."/>
            <person name="Jetten M.S.M."/>
            <person name="Mascher T."/>
            <person name="Medema M.H."/>
            <person name="Devos D.P."/>
            <person name="Kaster A.-K."/>
            <person name="Ovreas L."/>
            <person name="Rohde M."/>
            <person name="Galperin M.Y."/>
            <person name="Jogler C."/>
        </authorList>
    </citation>
    <scope>NUCLEOTIDE SEQUENCE [LARGE SCALE GENOMIC DNA]</scope>
    <source>
        <strain evidence="8 9">I41</strain>
    </source>
</reference>
<sequence length="182" mass="21123">MIDSDPELHTVPPDRQSDGQQPRWRRDFPIDWPQDHYVARRDFTKFLCLTSFAFVVGQCTIAFQNWRRKRRGEPPIVKIADRQQLAVKQALVFHYPDESEPCLLIRTNENEFVAYSQKCTHLACAVTPEFDANQLLCPCHRGFFDMTTGRPSAGPPRRPLPRITLRVRRDGVYATGVERRVV</sequence>
<keyword evidence="2" id="KW-0479">Metal-binding</keyword>
<feature type="region of interest" description="Disordered" evidence="6">
    <location>
        <begin position="1"/>
        <end position="25"/>
    </location>
</feature>
<evidence type="ECO:0000313" key="8">
    <source>
        <dbReference type="EMBL" id="QDT71789.1"/>
    </source>
</evidence>
<keyword evidence="3" id="KW-0408">Iron</keyword>
<dbReference type="OrthoDB" id="9802613at2"/>
<gene>
    <name evidence="8" type="primary">aioB</name>
    <name evidence="8" type="ORF">I41_09490</name>
</gene>
<organism evidence="8 9">
    <name type="scientific">Lacipirellula limnantheis</name>
    <dbReference type="NCBI Taxonomy" id="2528024"/>
    <lineage>
        <taxon>Bacteria</taxon>
        <taxon>Pseudomonadati</taxon>
        <taxon>Planctomycetota</taxon>
        <taxon>Planctomycetia</taxon>
        <taxon>Pirellulales</taxon>
        <taxon>Lacipirellulaceae</taxon>
        <taxon>Lacipirellula</taxon>
    </lineage>
</organism>
<dbReference type="GO" id="GO:0051537">
    <property type="term" value="F:2 iron, 2 sulfur cluster binding"/>
    <property type="evidence" value="ECO:0007669"/>
    <property type="project" value="UniProtKB-KW"/>
</dbReference>